<evidence type="ECO:0000256" key="7">
    <source>
        <dbReference type="ARBA" id="ARBA00023237"/>
    </source>
</evidence>
<dbReference type="InterPro" id="IPR037066">
    <property type="entry name" value="Plug_dom_sf"/>
</dbReference>
<organism evidence="13 14">
    <name type="scientific">Fibrisoma montanum</name>
    <dbReference type="NCBI Taxonomy" id="2305895"/>
    <lineage>
        <taxon>Bacteria</taxon>
        <taxon>Pseudomonadati</taxon>
        <taxon>Bacteroidota</taxon>
        <taxon>Cytophagia</taxon>
        <taxon>Cytophagales</taxon>
        <taxon>Spirosomataceae</taxon>
        <taxon>Fibrisoma</taxon>
    </lineage>
</organism>
<name>A0A418MKE3_9BACT</name>
<dbReference type="Pfam" id="PF07715">
    <property type="entry name" value="Plug"/>
    <property type="match status" value="1"/>
</dbReference>
<feature type="domain" description="TonB-dependent receptor plug" evidence="12">
    <location>
        <begin position="147"/>
        <end position="252"/>
    </location>
</feature>
<evidence type="ECO:0000256" key="10">
    <source>
        <dbReference type="SAM" id="MobiDB-lite"/>
    </source>
</evidence>
<sequence length="1124" mass="122764">MGTTPTQTAPQSVTPIADPSAAPANTSQPATPATQSPATPAPGTTSSSQPGPGQGANRSGRVVDQGTGTGLPGVNVAVKGTSRGVSTDAEGNFRLQAPDNAVLVFSFIGYKPQEVAVGGQTTLNVALVEDVSTLNEVVVTGYATQEKKDITSAVTVIAPKELLSVPAANLGQQLQGRAAGVQVLQDNSPGGGASIRIRGFGTLGNNNPLYVIDGVPTRENLNNLNQNDIESIQILKDATSASIYGSRAGNGVVIITTKKGKSGEPRLTFDAYYGSQQPYKYLDLLSTQEYGQYLWQSKRNAGVVNPATGNPSQAQYGNGPEPVIPDFIVPDGTSASDPRVARNPDGTYQNYSIDRFNDPRFGSSVFQITPANREGTDWLREIMTDAPIQNYNLGLTGGTEKGRYALSVGYFNQEGIIRYNGFTRYSLRANTEFTIKKRVRIGENLQLVLAQRKGGFRNEGTEGNGILMAIRMQPIVPVYDVAGNYAGTLGSNLGNAKNPVALLDRAQNNGYRDLRALGNVYAEADILDGFTLRTSFGLDGTLAYGTNYGIPEPEASEPVRTYSVRKDAQYRYSWTWTNTLSYRKTFANMHNLNAFVGIEAISAFGEYLEGFRDRYYSGAPELQYLDIGDQATQTNRNYAFNDYRLFSYFGQANYSYRDKYLLQATLRRDASSRFLAAQRYATFPAVSGGWRITGEPFMKNVPVISDLKLRAGWGQTGNQEIGDYNAYTTYAADFDRAGYSLNGNPNAYNTGFAIQRFGNPNARWETTTSINVGLDAGLFSNALEVNLDVYERKTTGLLYTRPRPATVGQGDLPAENVAAIRNRGVDLQVSYRGRAFDDKIRYQVSGNFSTYRNRVLELNPASPNEPLLGLSSRLPAVNRSVVGQPISLFYGYVIDGIFQTPEEAAAAPSFPGYNDAEVVIDGQRVRGVGKFRYRDLNNDGQITADDQTFIGNPHPDFSYGLNVSVGYGNFDLTLFGQGVSGNDLFNYVRYWTDFNTFQGNRTKDVLYNSWTPQNPTATLPILDENDAISSRASTYFIEKGSYFRMRNIQLTYSLPKGFGTRLGLSGGSIYLQTTNLFTVTKYSGLDPEITLRNSSASNEDRQLGVDEGRYPTPRQFLVGLNLSF</sequence>
<proteinExistence type="inferred from homology"/>
<evidence type="ECO:0000256" key="2">
    <source>
        <dbReference type="ARBA" id="ARBA00022448"/>
    </source>
</evidence>
<keyword evidence="14" id="KW-1185">Reference proteome</keyword>
<evidence type="ECO:0000256" key="5">
    <source>
        <dbReference type="ARBA" id="ARBA00023077"/>
    </source>
</evidence>
<dbReference type="Gene3D" id="2.170.130.10">
    <property type="entry name" value="TonB-dependent receptor, plug domain"/>
    <property type="match status" value="1"/>
</dbReference>
<evidence type="ECO:0000313" key="13">
    <source>
        <dbReference type="EMBL" id="RIV27846.1"/>
    </source>
</evidence>
<evidence type="ECO:0000313" key="14">
    <source>
        <dbReference type="Proteomes" id="UP000283523"/>
    </source>
</evidence>
<dbReference type="Pfam" id="PF00593">
    <property type="entry name" value="TonB_dep_Rec_b-barrel"/>
    <property type="match status" value="1"/>
</dbReference>
<dbReference type="InterPro" id="IPR012910">
    <property type="entry name" value="Plug_dom"/>
</dbReference>
<dbReference type="Proteomes" id="UP000283523">
    <property type="component" value="Unassembled WGS sequence"/>
</dbReference>
<keyword evidence="5 9" id="KW-0798">TonB box</keyword>
<dbReference type="Gene3D" id="2.40.170.20">
    <property type="entry name" value="TonB-dependent receptor, beta-barrel domain"/>
    <property type="match status" value="1"/>
</dbReference>
<dbReference type="Pfam" id="PF13715">
    <property type="entry name" value="CarbopepD_reg_2"/>
    <property type="match status" value="1"/>
</dbReference>
<comment type="similarity">
    <text evidence="8 9">Belongs to the TonB-dependent receptor family.</text>
</comment>
<dbReference type="NCBIfam" id="TIGR04057">
    <property type="entry name" value="SusC_RagA_signa"/>
    <property type="match status" value="1"/>
</dbReference>
<keyword evidence="4 8" id="KW-0812">Transmembrane</keyword>
<dbReference type="AlphaFoldDB" id="A0A418MKE3"/>
<evidence type="ECO:0000259" key="11">
    <source>
        <dbReference type="Pfam" id="PF00593"/>
    </source>
</evidence>
<evidence type="ECO:0000256" key="6">
    <source>
        <dbReference type="ARBA" id="ARBA00023136"/>
    </source>
</evidence>
<dbReference type="InterPro" id="IPR039426">
    <property type="entry name" value="TonB-dep_rcpt-like"/>
</dbReference>
<comment type="subcellular location">
    <subcellularLocation>
        <location evidence="1 8">Cell outer membrane</location>
        <topology evidence="1 8">Multi-pass membrane protein</topology>
    </subcellularLocation>
</comment>
<dbReference type="InterPro" id="IPR008969">
    <property type="entry name" value="CarboxyPept-like_regulatory"/>
</dbReference>
<dbReference type="InterPro" id="IPR023996">
    <property type="entry name" value="TonB-dep_OMP_SusC/RagA"/>
</dbReference>
<protein>
    <submittedName>
        <fullName evidence="13">SusC/RagA family TonB-linked outer membrane protein</fullName>
    </submittedName>
</protein>
<evidence type="ECO:0000256" key="9">
    <source>
        <dbReference type="RuleBase" id="RU003357"/>
    </source>
</evidence>
<evidence type="ECO:0000256" key="3">
    <source>
        <dbReference type="ARBA" id="ARBA00022452"/>
    </source>
</evidence>
<keyword evidence="3 8" id="KW-1134">Transmembrane beta strand</keyword>
<evidence type="ECO:0000256" key="4">
    <source>
        <dbReference type="ARBA" id="ARBA00022692"/>
    </source>
</evidence>
<feature type="region of interest" description="Disordered" evidence="10">
    <location>
        <begin position="1"/>
        <end position="75"/>
    </location>
</feature>
<evidence type="ECO:0000259" key="12">
    <source>
        <dbReference type="Pfam" id="PF07715"/>
    </source>
</evidence>
<gene>
    <name evidence="13" type="ORF">DYU11_02610</name>
</gene>
<feature type="compositionally biased region" description="Polar residues" evidence="10">
    <location>
        <begin position="1"/>
        <end position="14"/>
    </location>
</feature>
<dbReference type="OrthoDB" id="9768177at2"/>
<feature type="domain" description="TonB-dependent receptor-like beta-barrel" evidence="11">
    <location>
        <begin position="507"/>
        <end position="974"/>
    </location>
</feature>
<dbReference type="InterPro" id="IPR023997">
    <property type="entry name" value="TonB-dep_OMP_SusC/RagA_CS"/>
</dbReference>
<keyword evidence="6 8" id="KW-0472">Membrane</keyword>
<dbReference type="GO" id="GO:0009279">
    <property type="term" value="C:cell outer membrane"/>
    <property type="evidence" value="ECO:0007669"/>
    <property type="project" value="UniProtKB-SubCell"/>
</dbReference>
<comment type="caution">
    <text evidence="13">The sequence shown here is derived from an EMBL/GenBank/DDBJ whole genome shotgun (WGS) entry which is preliminary data.</text>
</comment>
<feature type="compositionally biased region" description="Low complexity" evidence="10">
    <location>
        <begin position="26"/>
        <end position="51"/>
    </location>
</feature>
<dbReference type="InterPro" id="IPR000531">
    <property type="entry name" value="Beta-barrel_TonB"/>
</dbReference>
<evidence type="ECO:0000256" key="8">
    <source>
        <dbReference type="PROSITE-ProRule" id="PRU01360"/>
    </source>
</evidence>
<evidence type="ECO:0000256" key="1">
    <source>
        <dbReference type="ARBA" id="ARBA00004571"/>
    </source>
</evidence>
<accession>A0A418MKE3</accession>
<keyword evidence="7 8" id="KW-0998">Cell outer membrane</keyword>
<dbReference type="InterPro" id="IPR036942">
    <property type="entry name" value="Beta-barrel_TonB_sf"/>
</dbReference>
<reference evidence="13 14" key="1">
    <citation type="submission" date="2018-08" db="EMBL/GenBank/DDBJ databases">
        <title>Fibrisoma montanum sp. nov., isolated from Danxia mountain soil.</title>
        <authorList>
            <person name="Huang Y."/>
        </authorList>
    </citation>
    <scope>NUCLEOTIDE SEQUENCE [LARGE SCALE GENOMIC DNA]</scope>
    <source>
        <strain evidence="13 14">HYT19</strain>
    </source>
</reference>
<dbReference type="NCBIfam" id="TIGR04056">
    <property type="entry name" value="OMP_RagA_SusC"/>
    <property type="match status" value="1"/>
</dbReference>
<dbReference type="SUPFAM" id="SSF56935">
    <property type="entry name" value="Porins"/>
    <property type="match status" value="1"/>
</dbReference>
<dbReference type="PROSITE" id="PS52016">
    <property type="entry name" value="TONB_DEPENDENT_REC_3"/>
    <property type="match status" value="1"/>
</dbReference>
<dbReference type="SUPFAM" id="SSF49464">
    <property type="entry name" value="Carboxypeptidase regulatory domain-like"/>
    <property type="match status" value="1"/>
</dbReference>
<keyword evidence="2 8" id="KW-0813">Transport</keyword>
<dbReference type="Gene3D" id="2.60.40.1120">
    <property type="entry name" value="Carboxypeptidase-like, regulatory domain"/>
    <property type="match status" value="1"/>
</dbReference>
<dbReference type="EMBL" id="QXED01000001">
    <property type="protein sequence ID" value="RIV27846.1"/>
    <property type="molecule type" value="Genomic_DNA"/>
</dbReference>